<keyword evidence="3" id="KW-1185">Reference proteome</keyword>
<feature type="region of interest" description="Disordered" evidence="1">
    <location>
        <begin position="127"/>
        <end position="171"/>
    </location>
</feature>
<organism evidence="2 3">
    <name type="scientific">Lupinus angustifolius</name>
    <name type="common">Narrow-leaved blue lupine</name>
    <dbReference type="NCBI Taxonomy" id="3871"/>
    <lineage>
        <taxon>Eukaryota</taxon>
        <taxon>Viridiplantae</taxon>
        <taxon>Streptophyta</taxon>
        <taxon>Embryophyta</taxon>
        <taxon>Tracheophyta</taxon>
        <taxon>Spermatophyta</taxon>
        <taxon>Magnoliopsida</taxon>
        <taxon>eudicotyledons</taxon>
        <taxon>Gunneridae</taxon>
        <taxon>Pentapetalae</taxon>
        <taxon>rosids</taxon>
        <taxon>fabids</taxon>
        <taxon>Fabales</taxon>
        <taxon>Fabaceae</taxon>
        <taxon>Papilionoideae</taxon>
        <taxon>50 kb inversion clade</taxon>
        <taxon>genistoids sensu lato</taxon>
        <taxon>core genistoids</taxon>
        <taxon>Genisteae</taxon>
        <taxon>Lupinus</taxon>
    </lineage>
</organism>
<accession>A0A4P1QUS9</accession>
<dbReference type="AlphaFoldDB" id="A0A4P1QUS9"/>
<feature type="compositionally biased region" description="Basic residues" evidence="1">
    <location>
        <begin position="132"/>
        <end position="148"/>
    </location>
</feature>
<protein>
    <recommendedName>
        <fullName evidence="4">Diacylglycerol O-acyltransferase 3, cytosolic</fullName>
    </recommendedName>
</protein>
<dbReference type="InterPro" id="IPR036249">
    <property type="entry name" value="Thioredoxin-like_sf"/>
</dbReference>
<evidence type="ECO:0000256" key="1">
    <source>
        <dbReference type="SAM" id="MobiDB-lite"/>
    </source>
</evidence>
<dbReference type="EMBL" id="CM007376">
    <property type="protein sequence ID" value="OIV95296.1"/>
    <property type="molecule type" value="Genomic_DNA"/>
</dbReference>
<evidence type="ECO:0008006" key="4">
    <source>
        <dbReference type="Google" id="ProtNLM"/>
    </source>
</evidence>
<dbReference type="STRING" id="3871.A0A4P1QUS9"/>
<proteinExistence type="predicted"/>
<dbReference type="OrthoDB" id="913780at2759"/>
<dbReference type="CDD" id="cd02980">
    <property type="entry name" value="TRX_Fd_family"/>
    <property type="match status" value="1"/>
</dbReference>
<dbReference type="SUPFAM" id="SSF52833">
    <property type="entry name" value="Thioredoxin-like"/>
    <property type="match status" value="1"/>
</dbReference>
<dbReference type="KEGG" id="lang:109329723"/>
<sequence>MELSGTVLRQVTTFPSSLSRSHHGGARVVPVGARRRVMMGSSGFCDQGHLKYYSTIRSGGKDKGTSVLTVKKKLKLLKGLSKDLSMFSQLGFDLDPQKRALVDDLQGNLNSDAAEILMKQLEQARAEEKEMKKKMKQEKKEKKKKLKAAKMNTIPDCESSSSSSESSDSECDKVVDMDMLRARVATAPVNEMQPTMLYPQLSLPHTTVVESLQQDATSHYNHRAIELCSRNDTCISSTSPSFKNESTGVFTTASQKRIEVCMGNKCKKLGGAALLQQFEKVVGIEGGAVVGCKCMGKCKTAPNVRVQNAVDDDLAKGLNDSVQIPANPLCIGVGLKDVDTIVARFFGDNQEGMDMAAAST</sequence>
<name>A0A4P1QUS9_LUPAN</name>
<feature type="compositionally biased region" description="Low complexity" evidence="1">
    <location>
        <begin position="156"/>
        <end position="166"/>
    </location>
</feature>
<reference evidence="2 3" key="1">
    <citation type="journal article" date="2017" name="Plant Biotechnol. J.">
        <title>A comprehensive draft genome sequence for lupin (Lupinus angustifolius), an emerging health food: insights into plant-microbe interactions and legume evolution.</title>
        <authorList>
            <person name="Hane J.K."/>
            <person name="Ming Y."/>
            <person name="Kamphuis L.G."/>
            <person name="Nelson M.N."/>
            <person name="Garg G."/>
            <person name="Atkins C.A."/>
            <person name="Bayer P.E."/>
            <person name="Bravo A."/>
            <person name="Bringans S."/>
            <person name="Cannon S."/>
            <person name="Edwards D."/>
            <person name="Foley R."/>
            <person name="Gao L.L."/>
            <person name="Harrison M.J."/>
            <person name="Huang W."/>
            <person name="Hurgobin B."/>
            <person name="Li S."/>
            <person name="Liu C.W."/>
            <person name="McGrath A."/>
            <person name="Morahan G."/>
            <person name="Murray J."/>
            <person name="Weller J."/>
            <person name="Jian J."/>
            <person name="Singh K.B."/>
        </authorList>
    </citation>
    <scope>NUCLEOTIDE SEQUENCE [LARGE SCALE GENOMIC DNA]</scope>
    <source>
        <strain evidence="3">cv. Tanjil</strain>
        <tissue evidence="2">Whole plant</tissue>
    </source>
</reference>
<dbReference type="Proteomes" id="UP000188354">
    <property type="component" value="Chromosome LG16"/>
</dbReference>
<dbReference type="Gramene" id="OIV95296">
    <property type="protein sequence ID" value="OIV95296"/>
    <property type="gene ID" value="TanjilG_07452"/>
</dbReference>
<dbReference type="Gene3D" id="3.40.30.10">
    <property type="entry name" value="Glutaredoxin"/>
    <property type="match status" value="1"/>
</dbReference>
<evidence type="ECO:0000313" key="3">
    <source>
        <dbReference type="Proteomes" id="UP000188354"/>
    </source>
</evidence>
<evidence type="ECO:0000313" key="2">
    <source>
        <dbReference type="EMBL" id="OIV95296.1"/>
    </source>
</evidence>
<gene>
    <name evidence="2" type="ORF">TanjilG_07452</name>
</gene>